<keyword evidence="3" id="KW-0560">Oxidoreductase</keyword>
<dbReference type="PANTHER" id="PTHR43004">
    <property type="entry name" value="TRK SYSTEM POTASSIUM UPTAKE PROTEIN"/>
    <property type="match status" value="1"/>
</dbReference>
<dbReference type="OrthoDB" id="2690153at2759"/>
<dbReference type="PANTHER" id="PTHR43004:SF8">
    <property type="entry name" value="FAD-BINDING DOMAIN-CONTAINING PROTEIN-RELATED"/>
    <property type="match status" value="1"/>
</dbReference>
<reference evidence="5 6" key="1">
    <citation type="journal article" date="2013" name="BMC Genomics">
        <title>Genomics-driven discovery of the pneumocandin biosynthetic gene cluster in the fungus Glarea lozoyensis.</title>
        <authorList>
            <person name="Chen L."/>
            <person name="Yue Q."/>
            <person name="Zhang X."/>
            <person name="Xiang M."/>
            <person name="Wang C."/>
            <person name="Li S."/>
            <person name="Che Y."/>
            <person name="Ortiz-Lopez F.J."/>
            <person name="Bills G.F."/>
            <person name="Liu X."/>
            <person name="An Z."/>
        </authorList>
    </citation>
    <scope>NUCLEOTIDE SEQUENCE [LARGE SCALE GENOMIC DNA]</scope>
    <source>
        <strain evidence="6">ATCC 20868 / MF5171</strain>
    </source>
</reference>
<dbReference type="Pfam" id="PF01494">
    <property type="entry name" value="FAD_binding_3"/>
    <property type="match status" value="1"/>
</dbReference>
<evidence type="ECO:0000313" key="5">
    <source>
        <dbReference type="EMBL" id="EPE30626.1"/>
    </source>
</evidence>
<evidence type="ECO:0000256" key="1">
    <source>
        <dbReference type="ARBA" id="ARBA00022630"/>
    </source>
</evidence>
<dbReference type="InterPro" id="IPR036188">
    <property type="entry name" value="FAD/NAD-bd_sf"/>
</dbReference>
<keyword evidence="6" id="KW-1185">Reference proteome</keyword>
<protein>
    <submittedName>
        <fullName evidence="5">FAD/NAD(P)-binding protein</fullName>
    </submittedName>
</protein>
<proteinExistence type="predicted"/>
<dbReference type="GO" id="GO:0071949">
    <property type="term" value="F:FAD binding"/>
    <property type="evidence" value="ECO:0007669"/>
    <property type="project" value="InterPro"/>
</dbReference>
<dbReference type="SUPFAM" id="SSF51905">
    <property type="entry name" value="FAD/NAD(P)-binding domain"/>
    <property type="match status" value="1"/>
</dbReference>
<dbReference type="Gene3D" id="3.30.9.10">
    <property type="entry name" value="D-Amino Acid Oxidase, subunit A, domain 2"/>
    <property type="match status" value="1"/>
</dbReference>
<dbReference type="EMBL" id="KE145363">
    <property type="protein sequence ID" value="EPE30626.1"/>
    <property type="molecule type" value="Genomic_DNA"/>
</dbReference>
<accession>S3DF67</accession>
<dbReference type="AlphaFoldDB" id="S3DF67"/>
<dbReference type="HOGENOM" id="CLU_009665_14_0_1"/>
<dbReference type="InterPro" id="IPR002938">
    <property type="entry name" value="FAD-bd"/>
</dbReference>
<gene>
    <name evidence="5" type="ORF">GLAREA_03593</name>
</gene>
<name>S3DF67_GLAL2</name>
<dbReference type="Pfam" id="PF21274">
    <property type="entry name" value="Rng_hyd_C"/>
    <property type="match status" value="1"/>
</dbReference>
<feature type="domain" description="FAD-binding" evidence="4">
    <location>
        <begin position="23"/>
        <end position="388"/>
    </location>
</feature>
<organism evidence="5 6">
    <name type="scientific">Glarea lozoyensis (strain ATCC 20868 / MF5171)</name>
    <dbReference type="NCBI Taxonomy" id="1116229"/>
    <lineage>
        <taxon>Eukaryota</taxon>
        <taxon>Fungi</taxon>
        <taxon>Dikarya</taxon>
        <taxon>Ascomycota</taxon>
        <taxon>Pezizomycotina</taxon>
        <taxon>Leotiomycetes</taxon>
        <taxon>Helotiales</taxon>
        <taxon>Helotiaceae</taxon>
        <taxon>Glarea</taxon>
    </lineage>
</organism>
<evidence type="ECO:0000256" key="2">
    <source>
        <dbReference type="ARBA" id="ARBA00022827"/>
    </source>
</evidence>
<evidence type="ECO:0000313" key="6">
    <source>
        <dbReference type="Proteomes" id="UP000016922"/>
    </source>
</evidence>
<dbReference type="RefSeq" id="XP_008082037.1">
    <property type="nucleotide sequence ID" value="XM_008083846.1"/>
</dbReference>
<dbReference type="eggNOG" id="KOG3855">
    <property type="taxonomic scope" value="Eukaryota"/>
</dbReference>
<keyword evidence="2" id="KW-0274">FAD</keyword>
<sequence>MTASKMDETQQSNGTTPEVEMVETDLLIVGAGPAGASLACFLAQHGLKGIMLASTPSTADTPRAHITNMAALECLRDIGLEEACKNAAVKGDCMLHTRWCRSMTGEEFGRIYSWGNDPARAGDYDAASPCSHVDIPQTVLEPILVKHATHNGFSCRFDTSFISFEKRSDGSIVSKIQDNLSKHTYYIKSRYLFGCDGGRSQIMRQLQIPLLKKPGQGLATNVLVKVELGEAVKHRIGNLHWVMSPDEESYPFGWTAIVRMVKPWNEWMFILLPAPGAGVDFSPTHEEYLNCVKKMVGDDSLPVEILGVSKWFVNETVAEYYSDGNIFCLGDAVHRHPPFNGLGSNTCIQDAYNLAWKIAYVMKEKADPALLDSYSPERQPVGASVIARANQGLRDHQHVWDALGMLGSSLEIRKKQFAELSEATPGGKERRENLRIAIEGTSTEFHGVGVEMNQRYESNAVYLSDEGSRPPLPANPVLHYAITTYPGSRLPHAWLNTRCPEKPISTIDLAGHGRFTLITGIGGEKWKTAAAGASAMVGVEFQAYSIGWMQDYEDVYSDWARRREIEEDGCILVRPDRFVAWRCHSMIDSPKEKLVHVLKTILGKSTDS</sequence>
<dbReference type="PRINTS" id="PR00420">
    <property type="entry name" value="RNGMNOXGNASE"/>
</dbReference>
<dbReference type="KEGG" id="glz:GLAREA_03593"/>
<evidence type="ECO:0000259" key="4">
    <source>
        <dbReference type="Pfam" id="PF01494"/>
    </source>
</evidence>
<dbReference type="Proteomes" id="UP000016922">
    <property type="component" value="Unassembled WGS sequence"/>
</dbReference>
<dbReference type="GO" id="GO:0016709">
    <property type="term" value="F:oxidoreductase activity, acting on paired donors, with incorporation or reduction of molecular oxygen, NAD(P)H as one donor, and incorporation of one atom of oxygen"/>
    <property type="evidence" value="ECO:0007669"/>
    <property type="project" value="UniProtKB-ARBA"/>
</dbReference>
<dbReference type="InterPro" id="IPR050641">
    <property type="entry name" value="RIFMO-like"/>
</dbReference>
<dbReference type="GeneID" id="19462648"/>
<dbReference type="Gene3D" id="3.40.30.120">
    <property type="match status" value="1"/>
</dbReference>
<dbReference type="OMA" id="HMQHTRW"/>
<evidence type="ECO:0000256" key="3">
    <source>
        <dbReference type="ARBA" id="ARBA00023002"/>
    </source>
</evidence>
<keyword evidence="1" id="KW-0285">Flavoprotein</keyword>
<dbReference type="Gene3D" id="3.50.50.60">
    <property type="entry name" value="FAD/NAD(P)-binding domain"/>
    <property type="match status" value="1"/>
</dbReference>